<dbReference type="GO" id="GO:0000724">
    <property type="term" value="P:double-strand break repair via homologous recombination"/>
    <property type="evidence" value="ECO:0007669"/>
    <property type="project" value="InterPro"/>
</dbReference>
<organism evidence="1 2">
    <name type="scientific">Trichobilharzia regenti</name>
    <name type="common">Nasal bird schistosome</name>
    <dbReference type="NCBI Taxonomy" id="157069"/>
    <lineage>
        <taxon>Eukaryota</taxon>
        <taxon>Metazoa</taxon>
        <taxon>Spiralia</taxon>
        <taxon>Lophotrochozoa</taxon>
        <taxon>Platyhelminthes</taxon>
        <taxon>Trematoda</taxon>
        <taxon>Digenea</taxon>
        <taxon>Strigeidida</taxon>
        <taxon>Schistosomatoidea</taxon>
        <taxon>Schistosomatidae</taxon>
        <taxon>Trichobilharzia</taxon>
    </lineage>
</organism>
<dbReference type="WBParaSite" id="TREG1_66060.1">
    <property type="protein sequence ID" value="TREG1_66060.1"/>
    <property type="gene ID" value="TREG1_66060"/>
</dbReference>
<dbReference type="InterPro" id="IPR030547">
    <property type="entry name" value="XRCC2"/>
</dbReference>
<dbReference type="PANTHER" id="PTHR46644">
    <property type="entry name" value="DNA REPAIR PROTEIN XRCC2"/>
    <property type="match status" value="1"/>
</dbReference>
<reference evidence="1" key="1">
    <citation type="submission" date="2022-06" db="EMBL/GenBank/DDBJ databases">
        <authorList>
            <person name="Berger JAMES D."/>
            <person name="Berger JAMES D."/>
        </authorList>
    </citation>
    <scope>NUCLEOTIDE SEQUENCE [LARGE SCALE GENOMIC DNA]</scope>
</reference>
<accession>A0AA85JYI5</accession>
<proteinExistence type="predicted"/>
<keyword evidence="1" id="KW-1185">Reference proteome</keyword>
<name>A0AA85JYI5_TRIRE</name>
<dbReference type="AlphaFoldDB" id="A0AA85JYI5"/>
<protein>
    <submittedName>
        <fullName evidence="2">Uncharacterized protein</fullName>
    </submittedName>
</protein>
<evidence type="ECO:0000313" key="2">
    <source>
        <dbReference type="WBParaSite" id="TREG1_66060.1"/>
    </source>
</evidence>
<dbReference type="Gene3D" id="3.40.50.300">
    <property type="entry name" value="P-loop containing nucleotide triphosphate hydrolases"/>
    <property type="match status" value="1"/>
</dbReference>
<dbReference type="GO" id="GO:0005657">
    <property type="term" value="C:replication fork"/>
    <property type="evidence" value="ECO:0007669"/>
    <property type="project" value="InterPro"/>
</dbReference>
<sequence>MIPARPSVETGSVLLARSRRKSYVDPLLFDYFPKKYAPQSGKSLVGVFQPYSCECSGFIYSILMQCVLPKDFNGFQLNGYNTHCLLIDCGGRFCVSQFTDFVKSHLQSKISTSKFENSQYELLISEMLSRIHIIRVFTDCELLLSVYVSREVIKVHPVSCLIISAVNAFSHLERLRYTSWRNLSNHHSILMGVLLRLVVDFQLLCIATMRHFPDAYSSKGCDHPNSSVNSEAHEILRPSVLPFTETKPDDWLKYVTHKVELFDCQNSFVSYIKDESGMKVIKDTRVSNP</sequence>
<dbReference type="GO" id="GO:0033063">
    <property type="term" value="C:Rad51B-Rad51C-Rad51D-XRCC2 complex"/>
    <property type="evidence" value="ECO:0007669"/>
    <property type="project" value="InterPro"/>
</dbReference>
<dbReference type="PANTHER" id="PTHR46644:SF2">
    <property type="entry name" value="DNA REPAIR PROTEIN XRCC2"/>
    <property type="match status" value="1"/>
</dbReference>
<dbReference type="Proteomes" id="UP000050795">
    <property type="component" value="Unassembled WGS sequence"/>
</dbReference>
<reference evidence="2" key="2">
    <citation type="submission" date="2023-11" db="UniProtKB">
        <authorList>
            <consortium name="WormBaseParasite"/>
        </authorList>
    </citation>
    <scope>IDENTIFICATION</scope>
</reference>
<dbReference type="InterPro" id="IPR027417">
    <property type="entry name" value="P-loop_NTPase"/>
</dbReference>
<evidence type="ECO:0000313" key="1">
    <source>
        <dbReference type="Proteomes" id="UP000050795"/>
    </source>
</evidence>